<organism evidence="2">
    <name type="scientific">Candidatus Tisiphia endosymbiont of Sergentomyia squamirostris</name>
    <dbReference type="NCBI Taxonomy" id="3113639"/>
    <lineage>
        <taxon>Bacteria</taxon>
        <taxon>Pseudomonadati</taxon>
        <taxon>Pseudomonadota</taxon>
        <taxon>Alphaproteobacteria</taxon>
        <taxon>Rickettsiales</taxon>
        <taxon>Rickettsiaceae</taxon>
        <taxon>Rickettsieae</taxon>
        <taxon>Candidatus Tisiphia</taxon>
    </lineage>
</organism>
<dbReference type="EMBL" id="AP029170">
    <property type="protein sequence ID" value="BFD45523.1"/>
    <property type="molecule type" value="Genomic_DNA"/>
</dbReference>
<dbReference type="AlphaFoldDB" id="A0AAT9G6W3"/>
<feature type="compositionally biased region" description="Low complexity" evidence="1">
    <location>
        <begin position="301"/>
        <end position="313"/>
    </location>
</feature>
<protein>
    <submittedName>
        <fullName evidence="2">Uncharacterized protein</fullName>
    </submittedName>
</protein>
<evidence type="ECO:0000256" key="1">
    <source>
        <dbReference type="SAM" id="MobiDB-lite"/>
    </source>
</evidence>
<accession>A0AAT9G6W3</accession>
<name>A0AAT9G6W3_9RICK</name>
<feature type="region of interest" description="Disordered" evidence="1">
    <location>
        <begin position="141"/>
        <end position="182"/>
    </location>
</feature>
<sequence>MKNNMVDDFDYDSKKAFIEKEYEKLEGRVRNATSRTQLASIIADAANLALIASQYGIDLGGVLELIATAVSKTVHYETEQTQSKDSNEGVISAEEQERIDREQIVQGIYKGFDAFYNDSLNRQRKDNKNLHEVYEATKAGRELTEEEKKKYKKTPEEIAEEKARSQHMELTKKEAEKEKERHANAIKKIEEREKQLVHLPEEHPERLVLANQKQHHEHHHGLANEKLEQYDVYHTERKQHAHNICIATKLAKEKGINEDFFKDQAAIFNEMHGAAPEKVAKELTTKEQQAFITLPLSRDGSPPSASPAALLSSQKLEPKQIIPDPDKETSKIEERVCNLKKRLGGENEQKTPSDTNIKPDPTPPNLKESNKVKGQGTGRAGRL</sequence>
<reference evidence="2" key="1">
    <citation type="submission" date="2024-01" db="EMBL/GenBank/DDBJ databases">
        <title>Sequencing the genomes of a sandfly, Sergentomyia squamirostris, and its two endosymbionts.</title>
        <authorList>
            <person name="Itokawa K."/>
            <person name="Sanjoba C."/>
        </authorList>
    </citation>
    <scope>NUCLEOTIDE SEQUENCE</scope>
    <source>
        <strain evidence="2">RiSSQ</strain>
    </source>
</reference>
<gene>
    <name evidence="2" type="ORF">DMENIID0002_01690</name>
</gene>
<proteinExistence type="predicted"/>
<feature type="compositionally biased region" description="Basic and acidic residues" evidence="1">
    <location>
        <begin position="324"/>
        <end position="351"/>
    </location>
</feature>
<evidence type="ECO:0000313" key="2">
    <source>
        <dbReference type="EMBL" id="BFD45523.1"/>
    </source>
</evidence>
<feature type="region of interest" description="Disordered" evidence="1">
    <location>
        <begin position="294"/>
        <end position="383"/>
    </location>
</feature>